<keyword evidence="2" id="KW-1185">Reference proteome</keyword>
<name>A0A2A4G1W4_9FLAO</name>
<comment type="caution">
    <text evidence="1">The sequence shown here is derived from an EMBL/GenBank/DDBJ whole genome shotgun (WGS) entry which is preliminary data.</text>
</comment>
<sequence>MPTKTINKAQAIFFSNFIVDIVYLLKLLDLTESDLRNILNDQSTPRNYRPIFARLLHEDHQLATVFLEGILLNEAPFSSKLALSLEFACRDDLKIIHAVYDKFFTVLEVPDLEGSIRSFSKILEMVVRAAYSKNEALVKLYPLSSKQKEVITQACFQWLIGPYKVATQAQAMDCLFWLGHDIEWVHPELREVLLQGYPNGSAGYQSRARKILDKIGN</sequence>
<reference evidence="1 2" key="1">
    <citation type="submission" date="2017-04" db="EMBL/GenBank/DDBJ databases">
        <title>A new member of the family Flavobacteriaceae isolated from ascidians.</title>
        <authorList>
            <person name="Chen L."/>
        </authorList>
    </citation>
    <scope>NUCLEOTIDE SEQUENCE [LARGE SCALE GENOMIC DNA]</scope>
    <source>
        <strain evidence="1 2">HQA918</strain>
    </source>
</reference>
<dbReference type="Proteomes" id="UP000219559">
    <property type="component" value="Unassembled WGS sequence"/>
</dbReference>
<dbReference type="AlphaFoldDB" id="A0A2A4G1W4"/>
<accession>A0A2A4G1W4</accession>
<evidence type="ECO:0000313" key="2">
    <source>
        <dbReference type="Proteomes" id="UP000219559"/>
    </source>
</evidence>
<protein>
    <recommendedName>
        <fullName evidence="3">Adenylosuccinate lyase</fullName>
    </recommendedName>
</protein>
<gene>
    <name evidence="1" type="ORF">B7P33_18940</name>
</gene>
<organism evidence="1 2">
    <name type="scientific">Sediminicola luteus</name>
    <dbReference type="NCBI Taxonomy" id="319238"/>
    <lineage>
        <taxon>Bacteria</taxon>
        <taxon>Pseudomonadati</taxon>
        <taxon>Bacteroidota</taxon>
        <taxon>Flavobacteriia</taxon>
        <taxon>Flavobacteriales</taxon>
        <taxon>Flavobacteriaceae</taxon>
        <taxon>Sediminicola</taxon>
    </lineage>
</organism>
<evidence type="ECO:0000313" key="1">
    <source>
        <dbReference type="EMBL" id="PCE62431.1"/>
    </source>
</evidence>
<evidence type="ECO:0008006" key="3">
    <source>
        <dbReference type="Google" id="ProtNLM"/>
    </source>
</evidence>
<dbReference type="EMBL" id="NBWU01000009">
    <property type="protein sequence ID" value="PCE62431.1"/>
    <property type="molecule type" value="Genomic_DNA"/>
</dbReference>
<proteinExistence type="predicted"/>